<protein>
    <submittedName>
        <fullName evidence="3">Transcriptional regulator, AsnC family</fullName>
    </submittedName>
</protein>
<evidence type="ECO:0000256" key="1">
    <source>
        <dbReference type="SAM" id="MobiDB-lite"/>
    </source>
</evidence>
<dbReference type="Proteomes" id="UP000038045">
    <property type="component" value="Unplaced"/>
</dbReference>
<dbReference type="WBParaSite" id="PTRK_0000428900.1">
    <property type="protein sequence ID" value="PTRK_0000428900.1"/>
    <property type="gene ID" value="PTRK_0000428900"/>
</dbReference>
<dbReference type="AlphaFoldDB" id="A0A0N4ZA82"/>
<feature type="region of interest" description="Disordered" evidence="1">
    <location>
        <begin position="1"/>
        <end position="136"/>
    </location>
</feature>
<reference evidence="3" key="1">
    <citation type="submission" date="2017-02" db="UniProtKB">
        <authorList>
            <consortium name="WormBaseParasite"/>
        </authorList>
    </citation>
    <scope>IDENTIFICATION</scope>
</reference>
<proteinExistence type="predicted"/>
<evidence type="ECO:0000313" key="3">
    <source>
        <dbReference type="WBParaSite" id="PTRK_0000428900.1"/>
    </source>
</evidence>
<feature type="compositionally biased region" description="Basic and acidic residues" evidence="1">
    <location>
        <begin position="24"/>
        <end position="44"/>
    </location>
</feature>
<feature type="compositionally biased region" description="Low complexity" evidence="1">
    <location>
        <begin position="101"/>
        <end position="126"/>
    </location>
</feature>
<organism evidence="2 3">
    <name type="scientific">Parastrongyloides trichosuri</name>
    <name type="common">Possum-specific nematode worm</name>
    <dbReference type="NCBI Taxonomy" id="131310"/>
    <lineage>
        <taxon>Eukaryota</taxon>
        <taxon>Metazoa</taxon>
        <taxon>Ecdysozoa</taxon>
        <taxon>Nematoda</taxon>
        <taxon>Chromadorea</taxon>
        <taxon>Rhabditida</taxon>
        <taxon>Tylenchina</taxon>
        <taxon>Panagrolaimomorpha</taxon>
        <taxon>Strongyloidoidea</taxon>
        <taxon>Strongyloididae</taxon>
        <taxon>Parastrongyloides</taxon>
    </lineage>
</organism>
<feature type="compositionally biased region" description="Gly residues" evidence="1">
    <location>
        <begin position="1"/>
        <end position="19"/>
    </location>
</feature>
<sequence>GQSGLGPADAGGHGAGGLGVSRPAGREHRHRPDADGARGADGHRLSVRGGDFPHRVFHSRPDDGGEPVDHLGHRPAVRGGAVHPGRGRDGDDGADPGGPAAGQRPVAGAGADRRGGALAPRGPVARGRGRGGAEGH</sequence>
<accession>A0A0N4ZA82</accession>
<keyword evidence="2" id="KW-1185">Reference proteome</keyword>
<name>A0A0N4ZA82_PARTI</name>
<evidence type="ECO:0000313" key="2">
    <source>
        <dbReference type="Proteomes" id="UP000038045"/>
    </source>
</evidence>
<feature type="compositionally biased region" description="Basic and acidic residues" evidence="1">
    <location>
        <begin position="51"/>
        <end position="72"/>
    </location>
</feature>